<evidence type="ECO:0000256" key="1">
    <source>
        <dbReference type="ARBA" id="ARBA00006607"/>
    </source>
</evidence>
<dbReference type="NCBIfam" id="NF009489">
    <property type="entry name" value="PRK12851.1"/>
    <property type="match status" value="1"/>
</dbReference>
<dbReference type="PROSITE" id="PS00296">
    <property type="entry name" value="CHAPERONINS_CPN60"/>
    <property type="match status" value="1"/>
</dbReference>
<dbReference type="InterPro" id="IPR027413">
    <property type="entry name" value="GROEL-like_equatorial_sf"/>
</dbReference>
<evidence type="ECO:0000256" key="2">
    <source>
        <dbReference type="ARBA" id="ARBA00022741"/>
    </source>
</evidence>
<evidence type="ECO:0000256" key="4">
    <source>
        <dbReference type="ARBA" id="ARBA00023186"/>
    </source>
</evidence>
<dbReference type="Gene3D" id="1.10.560.10">
    <property type="entry name" value="GroEL-like equatorial domain"/>
    <property type="match status" value="1"/>
</dbReference>
<dbReference type="NCBIfam" id="NF009487">
    <property type="entry name" value="PRK12849.1"/>
    <property type="match status" value="1"/>
</dbReference>
<dbReference type="NCBIfam" id="TIGR02348">
    <property type="entry name" value="GroEL"/>
    <property type="match status" value="1"/>
</dbReference>
<name>J9GE29_9ZZZZ</name>
<dbReference type="NCBIfam" id="NF009488">
    <property type="entry name" value="PRK12850.1"/>
    <property type="match status" value="1"/>
</dbReference>
<dbReference type="GO" id="GO:0005524">
    <property type="term" value="F:ATP binding"/>
    <property type="evidence" value="ECO:0007669"/>
    <property type="project" value="UniProtKB-KW"/>
</dbReference>
<keyword evidence="4" id="KW-0143">Chaperone</keyword>
<dbReference type="GO" id="GO:0140662">
    <property type="term" value="F:ATP-dependent protein folding chaperone"/>
    <property type="evidence" value="ECO:0007669"/>
    <property type="project" value="InterPro"/>
</dbReference>
<dbReference type="HAMAP" id="MF_00600">
    <property type="entry name" value="CH60"/>
    <property type="match status" value="1"/>
</dbReference>
<comment type="similarity">
    <text evidence="1">Belongs to the chaperonin (HSP60) family.</text>
</comment>
<proteinExistence type="inferred from homology"/>
<dbReference type="Pfam" id="PF00118">
    <property type="entry name" value="Cpn60_TCP1"/>
    <property type="match status" value="1"/>
</dbReference>
<dbReference type="SUPFAM" id="SSF48592">
    <property type="entry name" value="GroEL equatorial domain-like"/>
    <property type="match status" value="1"/>
</dbReference>
<reference evidence="5" key="1">
    <citation type="journal article" date="2012" name="PLoS ONE">
        <title>Gene sets for utilization of primary and secondary nutrition supplies in the distal gut of endangered iberian lynx.</title>
        <authorList>
            <person name="Alcaide M."/>
            <person name="Messina E."/>
            <person name="Richter M."/>
            <person name="Bargiela R."/>
            <person name="Peplies J."/>
            <person name="Huws S.A."/>
            <person name="Newbold C.J."/>
            <person name="Golyshin P.N."/>
            <person name="Simon M.A."/>
            <person name="Lopez G."/>
            <person name="Yakimov M.M."/>
            <person name="Ferrer M."/>
        </authorList>
    </citation>
    <scope>NUCLEOTIDE SEQUENCE</scope>
</reference>
<dbReference type="EMBL" id="AMCI01003556">
    <property type="protein sequence ID" value="EJX00028.1"/>
    <property type="molecule type" value="Genomic_DNA"/>
</dbReference>
<dbReference type="Gene3D" id="3.30.260.10">
    <property type="entry name" value="TCP-1-like chaperonin intermediate domain"/>
    <property type="match status" value="1"/>
</dbReference>
<dbReference type="InterPro" id="IPR018370">
    <property type="entry name" value="Chaperonin_Cpn60_CS"/>
</dbReference>
<dbReference type="PRINTS" id="PR00298">
    <property type="entry name" value="CHAPERONIN60"/>
</dbReference>
<gene>
    <name evidence="5" type="ORF">EVA_11861</name>
</gene>
<keyword evidence="3" id="KW-0067">ATP-binding</keyword>
<dbReference type="SUPFAM" id="SSF54849">
    <property type="entry name" value="GroEL-intermediate domain like"/>
    <property type="match status" value="1"/>
</dbReference>
<dbReference type="Gene3D" id="3.50.7.10">
    <property type="entry name" value="GroEL"/>
    <property type="match status" value="1"/>
</dbReference>
<accession>J9GE29</accession>
<dbReference type="GO" id="GO:0042026">
    <property type="term" value="P:protein refolding"/>
    <property type="evidence" value="ECO:0007669"/>
    <property type="project" value="InterPro"/>
</dbReference>
<dbReference type="AlphaFoldDB" id="J9GE29"/>
<protein>
    <submittedName>
        <fullName evidence="5">Chaperonin GroL</fullName>
    </submittedName>
</protein>
<dbReference type="FunFam" id="3.50.7.10:FF:000001">
    <property type="entry name" value="60 kDa chaperonin"/>
    <property type="match status" value="1"/>
</dbReference>
<dbReference type="InterPro" id="IPR001844">
    <property type="entry name" value="Cpn60/GroEL"/>
</dbReference>
<dbReference type="InterPro" id="IPR002423">
    <property type="entry name" value="Cpn60/GroEL/TCP-1"/>
</dbReference>
<dbReference type="CDD" id="cd03344">
    <property type="entry name" value="GroEL"/>
    <property type="match status" value="1"/>
</dbReference>
<organism evidence="5">
    <name type="scientific">gut metagenome</name>
    <dbReference type="NCBI Taxonomy" id="749906"/>
    <lineage>
        <taxon>unclassified sequences</taxon>
        <taxon>metagenomes</taxon>
        <taxon>organismal metagenomes</taxon>
    </lineage>
</organism>
<dbReference type="InterPro" id="IPR027409">
    <property type="entry name" value="GroEL-like_apical_dom_sf"/>
</dbReference>
<keyword evidence="2" id="KW-0547">Nucleotide-binding</keyword>
<comment type="caution">
    <text evidence="5">The sequence shown here is derived from an EMBL/GenBank/DDBJ whole genome shotgun (WGS) entry which is preliminary data.</text>
</comment>
<sequence>MAKDIKYDVDARELLRQGADALANAVKVTLGPKGRNVVIDKKFGAPRITKDGVSVAKEIELDNAFENAGAQLVKSVASKTGDDAGDGTTTATVLTQAILTEGMKNVAAGANPLDVKRGMDKAVAKVVESIKAQAEQVEESYEKIEQVATISANNDPEIGKLIADGMRAVSVNGVITIEDAKGRDTKLKTVEGMQFDRGYLSAYFVTDAEKMQCVMENPYILIYDKKISNLKDFLPILEPAVQTGRPLLVIAEDVDSEALTTLVVNRLRTQLKICAVKAPGFGDRRKAMLEDIAVLTGGVVISEEKGLKLEQATIEMLGTAEKVTVSKDNTTIVNGAGEKENIAERIQQIKNEMANSTSSYDKEKLQERLAKLSGGVCVLEVGAASETEQKEKKDRCDDALCATRAAIEEGIVTGGGVAYIRAQQALAGLVGDNADETTGIAIIRRAIEEPLRQICRNAGVEGAVIVNKVREGEGNYGYNAKNETFCDLRAAGVVDPAKVTRVALENAASVAGMFLTTECVICDKKEEKPEMPMANPGMGGMM</sequence>
<dbReference type="SUPFAM" id="SSF52029">
    <property type="entry name" value="GroEL apical domain-like"/>
    <property type="match status" value="1"/>
</dbReference>
<dbReference type="NCBIfam" id="NF000592">
    <property type="entry name" value="PRK00013.1"/>
    <property type="match status" value="1"/>
</dbReference>
<dbReference type="PANTHER" id="PTHR45633">
    <property type="entry name" value="60 KDA HEAT SHOCK PROTEIN, MITOCHONDRIAL"/>
    <property type="match status" value="1"/>
</dbReference>
<evidence type="ECO:0000256" key="3">
    <source>
        <dbReference type="ARBA" id="ARBA00022840"/>
    </source>
</evidence>
<evidence type="ECO:0000313" key="5">
    <source>
        <dbReference type="EMBL" id="EJX00028.1"/>
    </source>
</evidence>
<dbReference type="InterPro" id="IPR027410">
    <property type="entry name" value="TCP-1-like_intermed_sf"/>
</dbReference>